<accession>A0A7C1B467</accession>
<dbReference type="AlphaFoldDB" id="A0A7C1B467"/>
<gene>
    <name evidence="1" type="ORF">ENG67_04960</name>
</gene>
<dbReference type="EMBL" id="DRBW01000188">
    <property type="protein sequence ID" value="HDM90539.1"/>
    <property type="molecule type" value="Genomic_DNA"/>
</dbReference>
<dbReference type="Gene3D" id="3.20.20.410">
    <property type="entry name" value="Protein of unknown function UPF0759"/>
    <property type="match status" value="1"/>
</dbReference>
<comment type="caution">
    <text evidence="1">The sequence shown here is derived from an EMBL/GenBank/DDBJ whole genome shotgun (WGS) entry which is preliminary data.</text>
</comment>
<dbReference type="PANTHER" id="PTHR30348">
    <property type="entry name" value="UNCHARACTERIZED PROTEIN YECE"/>
    <property type="match status" value="1"/>
</dbReference>
<protein>
    <submittedName>
        <fullName evidence="1">DUF72 domain-containing protein</fullName>
    </submittedName>
</protein>
<name>A0A7C1B467_UNCW3</name>
<dbReference type="Proteomes" id="UP000885931">
    <property type="component" value="Unassembled WGS sequence"/>
</dbReference>
<dbReference type="InterPro" id="IPR002763">
    <property type="entry name" value="DUF72"/>
</dbReference>
<sequence>MPSVESFKIGTSGWMYRHWIGVFYPPELKEREWFGYYSRFFDTVEINSSFYRLPSEKTFKGWAGKAPGGFIYAVKAWRRITHLKKLRNAGGDLKLFLSRARLLSDKLGPILFQTPPGLKVDVPLLQDFLALLPNDLSFVFEFRHRSWFIDEVFDALRRKGAGFCIMDHPYIPCPRAVTSDTVYVRMHGKGHLYQGLYSRGDLEELADFLFSAAEEGALAYVYFNNDFGGNAVRNALELREIIEGRLIHGG</sequence>
<dbReference type="InterPro" id="IPR036520">
    <property type="entry name" value="UPF0759_sf"/>
</dbReference>
<evidence type="ECO:0000313" key="1">
    <source>
        <dbReference type="EMBL" id="HDM90539.1"/>
    </source>
</evidence>
<dbReference type="PANTHER" id="PTHR30348:SF4">
    <property type="entry name" value="DUF72 DOMAIN-CONTAINING PROTEIN"/>
    <property type="match status" value="1"/>
</dbReference>
<organism evidence="1">
    <name type="scientific">candidate division WOR-3 bacterium</name>
    <dbReference type="NCBI Taxonomy" id="2052148"/>
    <lineage>
        <taxon>Bacteria</taxon>
        <taxon>Bacteria division WOR-3</taxon>
    </lineage>
</organism>
<reference evidence="1" key="1">
    <citation type="journal article" date="2020" name="mSystems">
        <title>Genome- and Community-Level Interaction Insights into Carbon Utilization and Element Cycling Functions of Hydrothermarchaeota in Hydrothermal Sediment.</title>
        <authorList>
            <person name="Zhou Z."/>
            <person name="Liu Y."/>
            <person name="Xu W."/>
            <person name="Pan J."/>
            <person name="Luo Z.H."/>
            <person name="Li M."/>
        </authorList>
    </citation>
    <scope>NUCLEOTIDE SEQUENCE [LARGE SCALE GENOMIC DNA]</scope>
    <source>
        <strain evidence="1">HyVt-237</strain>
    </source>
</reference>
<proteinExistence type="predicted"/>
<dbReference type="Pfam" id="PF01904">
    <property type="entry name" value="DUF72"/>
    <property type="match status" value="1"/>
</dbReference>
<dbReference type="SUPFAM" id="SSF117396">
    <property type="entry name" value="TM1631-like"/>
    <property type="match status" value="1"/>
</dbReference>